<proteinExistence type="inferred from homology"/>
<evidence type="ECO:0000256" key="3">
    <source>
        <dbReference type="ARBA" id="ARBA00023125"/>
    </source>
</evidence>
<dbReference type="CDD" id="cd05466">
    <property type="entry name" value="PBP2_LTTR_substrate"/>
    <property type="match status" value="1"/>
</dbReference>
<dbReference type="Gene3D" id="3.40.190.10">
    <property type="entry name" value="Periplasmic binding protein-like II"/>
    <property type="match status" value="2"/>
</dbReference>
<reference evidence="6 7" key="1">
    <citation type="submission" date="2023-03" db="EMBL/GenBank/DDBJ databases">
        <title>MT1 and MT2 Draft Genomes of Novel Species.</title>
        <authorList>
            <person name="Venkateswaran K."/>
        </authorList>
    </citation>
    <scope>NUCLEOTIDE SEQUENCE [LARGE SCALE GENOMIC DNA]</scope>
    <source>
        <strain evidence="6 7">IF8SW-P5</strain>
    </source>
</reference>
<accession>A0ABW9GHQ2</accession>
<dbReference type="PANTHER" id="PTHR30126:SF39">
    <property type="entry name" value="HTH-TYPE TRANSCRIPTIONAL REGULATOR CYSL"/>
    <property type="match status" value="1"/>
</dbReference>
<keyword evidence="3" id="KW-0238">DNA-binding</keyword>
<comment type="caution">
    <text evidence="6">The sequence shown here is derived from an EMBL/GenBank/DDBJ whole genome shotgun (WGS) entry which is preliminary data.</text>
</comment>
<name>A0ABW9GHQ2_9MICO</name>
<keyword evidence="4" id="KW-0804">Transcription</keyword>
<evidence type="ECO:0000313" key="6">
    <source>
        <dbReference type="EMBL" id="MFM2720676.1"/>
    </source>
</evidence>
<dbReference type="InterPro" id="IPR005119">
    <property type="entry name" value="LysR_subst-bd"/>
</dbReference>
<keyword evidence="2" id="KW-0805">Transcription regulation</keyword>
<gene>
    <name evidence="6" type="ORF">P5G46_09195</name>
</gene>
<keyword evidence="7" id="KW-1185">Reference proteome</keyword>
<sequence>MGRTSLDSLVTFVSVARAGSISAAAADLGSTQSTVSDQISSLERSLGYRLFERSSRGVVLTTRGRQLMARVGAQIDAAVSAVEATRGEPAARETILLGGPAEFVSEVVLPHVTRVAPDLTLRVEFGEAEPLLETLTTGGLDVMISAIQPRVAGVEFRPFFDEQFVLLMTPDRAEDFATRPEMVPLLAYAEELPIIRRYWRTVFRRRPTDLTVAAVVPDLRVLGALAAQGRGMTVLPHYLAEPYLRSGRLVDPVQPPEPPLNTLYVARRRARPGRAPRTDRLAELVDEAARVFSDRVD</sequence>
<dbReference type="InterPro" id="IPR036388">
    <property type="entry name" value="WH-like_DNA-bd_sf"/>
</dbReference>
<feature type="domain" description="HTH lysR-type" evidence="5">
    <location>
        <begin position="4"/>
        <end position="61"/>
    </location>
</feature>
<dbReference type="PRINTS" id="PR00039">
    <property type="entry name" value="HTHLYSR"/>
</dbReference>
<dbReference type="EMBL" id="JAROCE010000002">
    <property type="protein sequence ID" value="MFM2720676.1"/>
    <property type="molecule type" value="Genomic_DNA"/>
</dbReference>
<dbReference type="InterPro" id="IPR036390">
    <property type="entry name" value="WH_DNA-bd_sf"/>
</dbReference>
<dbReference type="PANTHER" id="PTHR30126">
    <property type="entry name" value="HTH-TYPE TRANSCRIPTIONAL REGULATOR"/>
    <property type="match status" value="1"/>
</dbReference>
<comment type="similarity">
    <text evidence="1">Belongs to the LysR transcriptional regulatory family.</text>
</comment>
<protein>
    <submittedName>
        <fullName evidence="6">LysR family transcriptional regulator</fullName>
    </submittedName>
</protein>
<evidence type="ECO:0000256" key="4">
    <source>
        <dbReference type="ARBA" id="ARBA00023163"/>
    </source>
</evidence>
<dbReference type="Pfam" id="PF03466">
    <property type="entry name" value="LysR_substrate"/>
    <property type="match status" value="1"/>
</dbReference>
<dbReference type="SUPFAM" id="SSF53850">
    <property type="entry name" value="Periplasmic binding protein-like II"/>
    <property type="match status" value="1"/>
</dbReference>
<evidence type="ECO:0000313" key="7">
    <source>
        <dbReference type="Proteomes" id="UP001630303"/>
    </source>
</evidence>
<evidence type="ECO:0000256" key="2">
    <source>
        <dbReference type="ARBA" id="ARBA00023015"/>
    </source>
</evidence>
<dbReference type="Pfam" id="PF00126">
    <property type="entry name" value="HTH_1"/>
    <property type="match status" value="1"/>
</dbReference>
<dbReference type="PROSITE" id="PS50931">
    <property type="entry name" value="HTH_LYSR"/>
    <property type="match status" value="1"/>
</dbReference>
<dbReference type="RefSeq" id="WP_408905524.1">
    <property type="nucleotide sequence ID" value="NZ_JAROCE010000002.1"/>
</dbReference>
<evidence type="ECO:0000259" key="5">
    <source>
        <dbReference type="PROSITE" id="PS50931"/>
    </source>
</evidence>
<dbReference type="InterPro" id="IPR000847">
    <property type="entry name" value="LysR_HTH_N"/>
</dbReference>
<dbReference type="Proteomes" id="UP001630303">
    <property type="component" value="Unassembled WGS sequence"/>
</dbReference>
<organism evidence="6 7">
    <name type="scientific">Microbacterium mcarthurae</name>
    <dbReference type="NCBI Taxonomy" id="3035918"/>
    <lineage>
        <taxon>Bacteria</taxon>
        <taxon>Bacillati</taxon>
        <taxon>Actinomycetota</taxon>
        <taxon>Actinomycetes</taxon>
        <taxon>Micrococcales</taxon>
        <taxon>Microbacteriaceae</taxon>
        <taxon>Microbacterium</taxon>
    </lineage>
</organism>
<dbReference type="SUPFAM" id="SSF46785">
    <property type="entry name" value="Winged helix' DNA-binding domain"/>
    <property type="match status" value="1"/>
</dbReference>
<dbReference type="Gene3D" id="1.10.10.10">
    <property type="entry name" value="Winged helix-like DNA-binding domain superfamily/Winged helix DNA-binding domain"/>
    <property type="match status" value="1"/>
</dbReference>
<evidence type="ECO:0000256" key="1">
    <source>
        <dbReference type="ARBA" id="ARBA00009437"/>
    </source>
</evidence>